<evidence type="ECO:0000256" key="1">
    <source>
        <dbReference type="SAM" id="MobiDB-lite"/>
    </source>
</evidence>
<proteinExistence type="predicted"/>
<sequence>MSRSNENNEKTEQVENDIAEQIEETRREHEDMEVPPIQTAIELNGVPVEEDNEDKEDSKNTEEQEKDTSVGLVASPDGSEKSSAEVKHLSVPTTSERKPSRNLEDIDRTLDELQHLADDAFLTAQLAQGNQSKLFDKLFESSSVYLKKCETVPEDLTKQQFSDEDGILEEIEEAVRDAEEKQFEPNHVSVVLDTECSSDDDVISDRYLGLGKIDQLRQDESGNSLRMGGHRVRQRVSSNATLNDRRSIISGHERARSNDSRSTSVFSSSIASFRRPISHFSIDNSCFDINDAPTQRSLMCTPVEKMFVKNSRSAPEMRVHETKMHPFLPSPSPSNDATTTTSDPSVSSELSVEQPVQPAVANLKLRLNEGLMETVSPVASPVVKPKSRKEKKTNQQMLKGSASSPNMNSQNLIVNVMRPTDVEIEGDTPKPNSNRTFEVVSVSITGVEFVRRPKKSVYVMAKFDGKDVHRSSKLRRYAILRVLERRK</sequence>
<feature type="region of interest" description="Disordered" evidence="1">
    <location>
        <begin position="324"/>
        <end position="354"/>
    </location>
</feature>
<evidence type="ECO:0000313" key="3">
    <source>
        <dbReference type="WBParaSite" id="Csp11.Scaffold629.g16575.t1"/>
    </source>
</evidence>
<feature type="compositionally biased region" description="Polar residues" evidence="1">
    <location>
        <begin position="333"/>
        <end position="351"/>
    </location>
</feature>
<organism evidence="2 3">
    <name type="scientific">Caenorhabditis tropicalis</name>
    <dbReference type="NCBI Taxonomy" id="1561998"/>
    <lineage>
        <taxon>Eukaryota</taxon>
        <taxon>Metazoa</taxon>
        <taxon>Ecdysozoa</taxon>
        <taxon>Nematoda</taxon>
        <taxon>Chromadorea</taxon>
        <taxon>Rhabditida</taxon>
        <taxon>Rhabditina</taxon>
        <taxon>Rhabditomorpha</taxon>
        <taxon>Rhabditoidea</taxon>
        <taxon>Rhabditidae</taxon>
        <taxon>Peloderinae</taxon>
        <taxon>Caenorhabditis</taxon>
    </lineage>
</organism>
<dbReference type="eggNOG" id="ENOG502TFWZ">
    <property type="taxonomic scope" value="Eukaryota"/>
</dbReference>
<feature type="compositionally biased region" description="Basic and acidic residues" evidence="1">
    <location>
        <begin position="23"/>
        <end position="32"/>
    </location>
</feature>
<feature type="compositionally biased region" description="Basic and acidic residues" evidence="1">
    <location>
        <begin position="78"/>
        <end position="88"/>
    </location>
</feature>
<accession>A0A1I7UAP5</accession>
<evidence type="ECO:0000313" key="2">
    <source>
        <dbReference type="Proteomes" id="UP000095282"/>
    </source>
</evidence>
<dbReference type="AlphaFoldDB" id="A0A1I7UAP5"/>
<name>A0A1I7UAP5_9PELO</name>
<feature type="region of interest" description="Disordered" evidence="1">
    <location>
        <begin position="1"/>
        <end position="102"/>
    </location>
</feature>
<protein>
    <submittedName>
        <fullName evidence="3">Non-specific serine/threonine protein kinase</fullName>
    </submittedName>
</protein>
<dbReference type="WBParaSite" id="Csp11.Scaffold629.g16575.t1">
    <property type="protein sequence ID" value="Csp11.Scaffold629.g16575.t1"/>
    <property type="gene ID" value="Csp11.Scaffold629.g16575"/>
</dbReference>
<dbReference type="Proteomes" id="UP000095282">
    <property type="component" value="Unplaced"/>
</dbReference>
<dbReference type="STRING" id="1561998.A0A1I7UAP5"/>
<feature type="compositionally biased region" description="Basic and acidic residues" evidence="1">
    <location>
        <begin position="1"/>
        <end position="13"/>
    </location>
</feature>
<reference evidence="3" key="1">
    <citation type="submission" date="2016-11" db="UniProtKB">
        <authorList>
            <consortium name="WormBaseParasite"/>
        </authorList>
    </citation>
    <scope>IDENTIFICATION</scope>
</reference>
<keyword evidence="2" id="KW-1185">Reference proteome</keyword>
<feature type="compositionally biased region" description="Polar residues" evidence="1">
    <location>
        <begin position="394"/>
        <end position="408"/>
    </location>
</feature>
<feature type="compositionally biased region" description="Basic and acidic residues" evidence="1">
    <location>
        <begin position="56"/>
        <end position="68"/>
    </location>
</feature>
<feature type="region of interest" description="Disordered" evidence="1">
    <location>
        <begin position="379"/>
        <end position="408"/>
    </location>
</feature>